<dbReference type="Gene3D" id="2.60.200.40">
    <property type="match status" value="1"/>
</dbReference>
<evidence type="ECO:0000313" key="7">
    <source>
        <dbReference type="Proteomes" id="UP000823757"/>
    </source>
</evidence>
<evidence type="ECO:0000313" key="6">
    <source>
        <dbReference type="EMBL" id="MBO8474782.1"/>
    </source>
</evidence>
<dbReference type="InterPro" id="IPR016064">
    <property type="entry name" value="NAD/diacylglycerol_kinase_sf"/>
</dbReference>
<dbReference type="InterPro" id="IPR001206">
    <property type="entry name" value="Diacylglycerol_kinase_cat_dom"/>
</dbReference>
<dbReference type="GO" id="GO:0005524">
    <property type="term" value="F:ATP binding"/>
    <property type="evidence" value="ECO:0007669"/>
    <property type="project" value="UniProtKB-KW"/>
</dbReference>
<keyword evidence="1" id="KW-0808">Transferase</keyword>
<dbReference type="PROSITE" id="PS50146">
    <property type="entry name" value="DAGK"/>
    <property type="match status" value="1"/>
</dbReference>
<dbReference type="Proteomes" id="UP000823757">
    <property type="component" value="Unassembled WGS sequence"/>
</dbReference>
<keyword evidence="3 6" id="KW-0418">Kinase</keyword>
<gene>
    <name evidence="6" type="ORF">IAB91_05785</name>
</gene>
<keyword evidence="2" id="KW-0547">Nucleotide-binding</keyword>
<dbReference type="InterPro" id="IPR045540">
    <property type="entry name" value="YegS/DAGK_C"/>
</dbReference>
<accession>A0A9D9NIK9</accession>
<reference evidence="6" key="1">
    <citation type="submission" date="2020-10" db="EMBL/GenBank/DDBJ databases">
        <authorList>
            <person name="Gilroy R."/>
        </authorList>
    </citation>
    <scope>NUCLEOTIDE SEQUENCE</scope>
    <source>
        <strain evidence="6">B1-13419</strain>
    </source>
</reference>
<reference evidence="6" key="2">
    <citation type="journal article" date="2021" name="PeerJ">
        <title>Extensive microbial diversity within the chicken gut microbiome revealed by metagenomics and culture.</title>
        <authorList>
            <person name="Gilroy R."/>
            <person name="Ravi A."/>
            <person name="Getino M."/>
            <person name="Pursley I."/>
            <person name="Horton D.L."/>
            <person name="Alikhan N.F."/>
            <person name="Baker D."/>
            <person name="Gharbi K."/>
            <person name="Hall N."/>
            <person name="Watson M."/>
            <person name="Adriaenssens E.M."/>
            <person name="Foster-Nyarko E."/>
            <person name="Jarju S."/>
            <person name="Secka A."/>
            <person name="Antonio M."/>
            <person name="Oren A."/>
            <person name="Chaudhuri R.R."/>
            <person name="La Ragione R."/>
            <person name="Hildebrand F."/>
            <person name="Pallen M.J."/>
        </authorList>
    </citation>
    <scope>NUCLEOTIDE SEQUENCE</scope>
    <source>
        <strain evidence="6">B1-13419</strain>
    </source>
</reference>
<sequence>MEQIDLVWFAVVNPHAGSGKTLSLWQKAETLIRQKQIPYEYRTTDCKFHATEMAYSAAKEGFRRFIAVGGDGTVHEVLDGIMHCISDMSLKGESVTLSDFTLAVIPIGSGNDWIKSHHVPYDVEEVVDMIADGSFSMQDIVKVSASDPVSGAEWTRFSYMINIGGTGLDSRICERVNVQKDAGKSGKLLYVKSLIYNLIHSKIFSARVECDGKTIYRGKCLSIAFGIGKYSGGGFRQTPEAIMDDGLTEVTVIPPLPIHRMVVAACRLVDGTFLKLKEVVSCRCHAVSVFPEDGVAGEIVEVDGEIVGAVPVTLENLPQRLQVLHKD</sequence>
<dbReference type="GO" id="GO:0005886">
    <property type="term" value="C:plasma membrane"/>
    <property type="evidence" value="ECO:0007669"/>
    <property type="project" value="TreeGrafter"/>
</dbReference>
<proteinExistence type="predicted"/>
<organism evidence="6 7">
    <name type="scientific">Candidatus Cryptobacteroides faecigallinarum</name>
    <dbReference type="NCBI Taxonomy" id="2840763"/>
    <lineage>
        <taxon>Bacteria</taxon>
        <taxon>Pseudomonadati</taxon>
        <taxon>Bacteroidota</taxon>
        <taxon>Bacteroidia</taxon>
        <taxon>Bacteroidales</taxon>
        <taxon>Candidatus Cryptobacteroides</taxon>
    </lineage>
</organism>
<dbReference type="SUPFAM" id="SSF111331">
    <property type="entry name" value="NAD kinase/diacylglycerol kinase-like"/>
    <property type="match status" value="1"/>
</dbReference>
<dbReference type="Pfam" id="PF19279">
    <property type="entry name" value="YegS_C"/>
    <property type="match status" value="1"/>
</dbReference>
<evidence type="ECO:0000256" key="4">
    <source>
        <dbReference type="ARBA" id="ARBA00022840"/>
    </source>
</evidence>
<name>A0A9D9NIK9_9BACT</name>
<evidence type="ECO:0000256" key="1">
    <source>
        <dbReference type="ARBA" id="ARBA00022679"/>
    </source>
</evidence>
<feature type="domain" description="DAGKc" evidence="5">
    <location>
        <begin position="3"/>
        <end position="148"/>
    </location>
</feature>
<dbReference type="AlphaFoldDB" id="A0A9D9NIK9"/>
<dbReference type="EMBL" id="JADIMD010000089">
    <property type="protein sequence ID" value="MBO8474782.1"/>
    <property type="molecule type" value="Genomic_DNA"/>
</dbReference>
<dbReference type="PANTHER" id="PTHR12358">
    <property type="entry name" value="SPHINGOSINE KINASE"/>
    <property type="match status" value="1"/>
</dbReference>
<evidence type="ECO:0000256" key="3">
    <source>
        <dbReference type="ARBA" id="ARBA00022777"/>
    </source>
</evidence>
<evidence type="ECO:0000256" key="2">
    <source>
        <dbReference type="ARBA" id="ARBA00022741"/>
    </source>
</evidence>
<dbReference type="InterPro" id="IPR050187">
    <property type="entry name" value="Lipid_Phosphate_FormReg"/>
</dbReference>
<dbReference type="Pfam" id="PF00781">
    <property type="entry name" value="DAGK_cat"/>
    <property type="match status" value="1"/>
</dbReference>
<dbReference type="InterPro" id="IPR017438">
    <property type="entry name" value="ATP-NAD_kinase_N"/>
</dbReference>
<comment type="caution">
    <text evidence="6">The sequence shown here is derived from an EMBL/GenBank/DDBJ whole genome shotgun (WGS) entry which is preliminary data.</text>
</comment>
<evidence type="ECO:0000259" key="5">
    <source>
        <dbReference type="PROSITE" id="PS50146"/>
    </source>
</evidence>
<protein>
    <submittedName>
        <fullName evidence="6">Diacylglycerol kinase family lipid kinase</fullName>
    </submittedName>
</protein>
<dbReference type="GO" id="GO:0016301">
    <property type="term" value="F:kinase activity"/>
    <property type="evidence" value="ECO:0007669"/>
    <property type="project" value="UniProtKB-KW"/>
</dbReference>
<dbReference type="SMART" id="SM00046">
    <property type="entry name" value="DAGKc"/>
    <property type="match status" value="1"/>
</dbReference>
<dbReference type="Gene3D" id="3.40.50.10330">
    <property type="entry name" value="Probable inorganic polyphosphate/atp-NAD kinase, domain 1"/>
    <property type="match status" value="1"/>
</dbReference>
<keyword evidence="4" id="KW-0067">ATP-binding</keyword>
<dbReference type="PANTHER" id="PTHR12358:SF106">
    <property type="entry name" value="LIPID KINASE YEGS"/>
    <property type="match status" value="1"/>
</dbReference>